<evidence type="ECO:0000313" key="2">
    <source>
        <dbReference type="EMBL" id="TKR96733.1"/>
    </source>
</evidence>
<name>A0A4U5PJN2_STECR</name>
<organism evidence="2 3">
    <name type="scientific">Steinernema carpocapsae</name>
    <name type="common">Entomopathogenic nematode</name>
    <dbReference type="NCBI Taxonomy" id="34508"/>
    <lineage>
        <taxon>Eukaryota</taxon>
        <taxon>Metazoa</taxon>
        <taxon>Ecdysozoa</taxon>
        <taxon>Nematoda</taxon>
        <taxon>Chromadorea</taxon>
        <taxon>Rhabditida</taxon>
        <taxon>Tylenchina</taxon>
        <taxon>Panagrolaimomorpha</taxon>
        <taxon>Strongyloidoidea</taxon>
        <taxon>Steinernematidae</taxon>
        <taxon>Steinernema</taxon>
    </lineage>
</organism>
<evidence type="ECO:0000313" key="3">
    <source>
        <dbReference type="Proteomes" id="UP000298663"/>
    </source>
</evidence>
<evidence type="ECO:0000256" key="1">
    <source>
        <dbReference type="SAM" id="MobiDB-lite"/>
    </source>
</evidence>
<gene>
    <name evidence="2" type="ORF">L596_010711</name>
</gene>
<reference evidence="2 3" key="2">
    <citation type="journal article" date="2019" name="G3 (Bethesda)">
        <title>Hybrid Assembly of the Genome of the Entomopathogenic Nematode Steinernema carpocapsae Identifies the X-Chromosome.</title>
        <authorList>
            <person name="Serra L."/>
            <person name="Macchietto M."/>
            <person name="Macias-Munoz A."/>
            <person name="McGill C.J."/>
            <person name="Rodriguez I.M."/>
            <person name="Rodriguez B."/>
            <person name="Murad R."/>
            <person name="Mortazavi A."/>
        </authorList>
    </citation>
    <scope>NUCLEOTIDE SEQUENCE [LARGE SCALE GENOMIC DNA]</scope>
    <source>
        <strain evidence="2 3">ALL</strain>
    </source>
</reference>
<accession>A0A4U5PJN2</accession>
<sequence>MSRQNTNPQTLRLQNKYKKSQHGDKIRPLNALQTLLPKQAKTGGTKMRSVTLQGTLASILACQNRP</sequence>
<feature type="region of interest" description="Disordered" evidence="1">
    <location>
        <begin position="1"/>
        <end position="25"/>
    </location>
</feature>
<dbReference type="Proteomes" id="UP000298663">
    <property type="component" value="Unassembled WGS sequence"/>
</dbReference>
<dbReference type="EMBL" id="AZBU02000002">
    <property type="protein sequence ID" value="TKR96733.1"/>
    <property type="molecule type" value="Genomic_DNA"/>
</dbReference>
<protein>
    <submittedName>
        <fullName evidence="2">Uncharacterized protein</fullName>
    </submittedName>
</protein>
<reference evidence="2 3" key="1">
    <citation type="journal article" date="2015" name="Genome Biol.">
        <title>Comparative genomics of Steinernema reveals deeply conserved gene regulatory networks.</title>
        <authorList>
            <person name="Dillman A.R."/>
            <person name="Macchietto M."/>
            <person name="Porter C.F."/>
            <person name="Rogers A."/>
            <person name="Williams B."/>
            <person name="Antoshechkin I."/>
            <person name="Lee M.M."/>
            <person name="Goodwin Z."/>
            <person name="Lu X."/>
            <person name="Lewis E.E."/>
            <person name="Goodrich-Blair H."/>
            <person name="Stock S.P."/>
            <person name="Adams B.J."/>
            <person name="Sternberg P.W."/>
            <person name="Mortazavi A."/>
        </authorList>
    </citation>
    <scope>NUCLEOTIDE SEQUENCE [LARGE SCALE GENOMIC DNA]</scope>
    <source>
        <strain evidence="2 3">ALL</strain>
    </source>
</reference>
<proteinExistence type="predicted"/>
<feature type="compositionally biased region" description="Polar residues" evidence="1">
    <location>
        <begin position="1"/>
        <end position="13"/>
    </location>
</feature>
<comment type="caution">
    <text evidence="2">The sequence shown here is derived from an EMBL/GenBank/DDBJ whole genome shotgun (WGS) entry which is preliminary data.</text>
</comment>
<keyword evidence="3" id="KW-1185">Reference proteome</keyword>
<dbReference type="AlphaFoldDB" id="A0A4U5PJN2"/>